<dbReference type="GO" id="GO:0031146">
    <property type="term" value="P:SCF-dependent proteasomal ubiquitin-dependent protein catabolic process"/>
    <property type="evidence" value="ECO:0000318"/>
    <property type="project" value="GO_Central"/>
</dbReference>
<dbReference type="SUPFAM" id="SSF117281">
    <property type="entry name" value="Kelch motif"/>
    <property type="match status" value="1"/>
</dbReference>
<dbReference type="SMART" id="SM00256">
    <property type="entry name" value="FBOX"/>
    <property type="match status" value="1"/>
</dbReference>
<feature type="domain" description="F-box" evidence="2">
    <location>
        <begin position="180"/>
        <end position="229"/>
    </location>
</feature>
<dbReference type="EnsemblPlants" id="Pp3c22_14550V3.1">
    <property type="protein sequence ID" value="Pp3c22_14550V3.1"/>
    <property type="gene ID" value="Pp3c22_14550"/>
</dbReference>
<dbReference type="SUPFAM" id="SSF81383">
    <property type="entry name" value="F-box domain"/>
    <property type="match status" value="1"/>
</dbReference>
<evidence type="ECO:0000313" key="3">
    <source>
        <dbReference type="EMBL" id="PNR30836.1"/>
    </source>
</evidence>
<dbReference type="EMBL" id="ABEU02000022">
    <property type="protein sequence ID" value="PNR30836.1"/>
    <property type="molecule type" value="Genomic_DNA"/>
</dbReference>
<feature type="region of interest" description="Disordered" evidence="1">
    <location>
        <begin position="83"/>
        <end position="129"/>
    </location>
</feature>
<dbReference type="PROSITE" id="PS50181">
    <property type="entry name" value="FBOX"/>
    <property type="match status" value="1"/>
</dbReference>
<dbReference type="InterPro" id="IPR036047">
    <property type="entry name" value="F-box-like_dom_sf"/>
</dbReference>
<dbReference type="Gene3D" id="2.120.10.80">
    <property type="entry name" value="Kelch-type beta propeller"/>
    <property type="match status" value="1"/>
</dbReference>
<dbReference type="InterPro" id="IPR001810">
    <property type="entry name" value="F-box_dom"/>
</dbReference>
<evidence type="ECO:0000256" key="1">
    <source>
        <dbReference type="SAM" id="MobiDB-lite"/>
    </source>
</evidence>
<dbReference type="Gene3D" id="1.20.1280.50">
    <property type="match status" value="1"/>
</dbReference>
<name>A0A2K1INI0_PHYPA</name>
<reference evidence="3 5" key="2">
    <citation type="journal article" date="2018" name="Plant J.">
        <title>The Physcomitrella patens chromosome-scale assembly reveals moss genome structure and evolution.</title>
        <authorList>
            <person name="Lang D."/>
            <person name="Ullrich K.K."/>
            <person name="Murat F."/>
            <person name="Fuchs J."/>
            <person name="Jenkins J."/>
            <person name="Haas F.B."/>
            <person name="Piednoel M."/>
            <person name="Gundlach H."/>
            <person name="Van Bel M."/>
            <person name="Meyberg R."/>
            <person name="Vives C."/>
            <person name="Morata J."/>
            <person name="Symeonidi A."/>
            <person name="Hiss M."/>
            <person name="Muchero W."/>
            <person name="Kamisugi Y."/>
            <person name="Saleh O."/>
            <person name="Blanc G."/>
            <person name="Decker E.L."/>
            <person name="van Gessel N."/>
            <person name="Grimwood J."/>
            <person name="Hayes R.D."/>
            <person name="Graham S.W."/>
            <person name="Gunter L.E."/>
            <person name="McDaniel S.F."/>
            <person name="Hoernstein S.N.W."/>
            <person name="Larsson A."/>
            <person name="Li F.W."/>
            <person name="Perroud P.F."/>
            <person name="Phillips J."/>
            <person name="Ranjan P."/>
            <person name="Rokshar D.S."/>
            <person name="Rothfels C.J."/>
            <person name="Schneider L."/>
            <person name="Shu S."/>
            <person name="Stevenson D.W."/>
            <person name="Thummler F."/>
            <person name="Tillich M."/>
            <person name="Villarreal Aguilar J.C."/>
            <person name="Widiez T."/>
            <person name="Wong G.K."/>
            <person name="Wymore A."/>
            <person name="Zhang Y."/>
            <person name="Zimmer A.D."/>
            <person name="Quatrano R.S."/>
            <person name="Mayer K.F.X."/>
            <person name="Goodstein D."/>
            <person name="Casacuberta J.M."/>
            <person name="Vandepoele K."/>
            <person name="Reski R."/>
            <person name="Cuming A.C."/>
            <person name="Tuskan G.A."/>
            <person name="Maumus F."/>
            <person name="Salse J."/>
            <person name="Schmutz J."/>
            <person name="Rensing S.A."/>
        </authorList>
    </citation>
    <scope>NUCLEOTIDE SEQUENCE [LARGE SCALE GENOMIC DNA]</scope>
    <source>
        <strain evidence="4 5">cv. Gransden 2004</strain>
    </source>
</reference>
<dbReference type="InParanoid" id="A0A2K1INI0"/>
<reference evidence="4" key="3">
    <citation type="submission" date="2020-12" db="UniProtKB">
        <authorList>
            <consortium name="EnsemblPlants"/>
        </authorList>
    </citation>
    <scope>IDENTIFICATION</scope>
</reference>
<evidence type="ECO:0000313" key="5">
    <source>
        <dbReference type="Proteomes" id="UP000006727"/>
    </source>
</evidence>
<dbReference type="InterPro" id="IPR050796">
    <property type="entry name" value="SCF_F-box_component"/>
</dbReference>
<dbReference type="Gramene" id="Pp3c22_14550V3.1">
    <property type="protein sequence ID" value="Pp3c22_14550V3.1"/>
    <property type="gene ID" value="Pp3c22_14550"/>
</dbReference>
<dbReference type="Pfam" id="PF00646">
    <property type="entry name" value="F-box"/>
    <property type="match status" value="1"/>
</dbReference>
<dbReference type="PaxDb" id="3218-PP1S71_280V6.1"/>
<keyword evidence="5" id="KW-1185">Reference proteome</keyword>
<proteinExistence type="predicted"/>
<gene>
    <name evidence="3" type="ORF">PHYPA_027152</name>
</gene>
<protein>
    <recommendedName>
        <fullName evidence="2">F-box domain-containing protein</fullName>
    </recommendedName>
</protein>
<dbReference type="AlphaFoldDB" id="A0A2K1INI0"/>
<organism evidence="3">
    <name type="scientific">Physcomitrium patens</name>
    <name type="common">Spreading-leaved earth moss</name>
    <name type="synonym">Physcomitrella patens</name>
    <dbReference type="NCBI Taxonomy" id="3218"/>
    <lineage>
        <taxon>Eukaryota</taxon>
        <taxon>Viridiplantae</taxon>
        <taxon>Streptophyta</taxon>
        <taxon>Embryophyta</taxon>
        <taxon>Bryophyta</taxon>
        <taxon>Bryophytina</taxon>
        <taxon>Bryopsida</taxon>
        <taxon>Funariidae</taxon>
        <taxon>Funariales</taxon>
        <taxon>Funariaceae</taxon>
        <taxon>Physcomitrium</taxon>
    </lineage>
</organism>
<reference evidence="3 5" key="1">
    <citation type="journal article" date="2008" name="Science">
        <title>The Physcomitrella genome reveals evolutionary insights into the conquest of land by plants.</title>
        <authorList>
            <person name="Rensing S."/>
            <person name="Lang D."/>
            <person name="Zimmer A."/>
            <person name="Terry A."/>
            <person name="Salamov A."/>
            <person name="Shapiro H."/>
            <person name="Nishiyama T."/>
            <person name="Perroud P.-F."/>
            <person name="Lindquist E."/>
            <person name="Kamisugi Y."/>
            <person name="Tanahashi T."/>
            <person name="Sakakibara K."/>
            <person name="Fujita T."/>
            <person name="Oishi K."/>
            <person name="Shin-I T."/>
            <person name="Kuroki Y."/>
            <person name="Toyoda A."/>
            <person name="Suzuki Y."/>
            <person name="Hashimoto A."/>
            <person name="Yamaguchi K."/>
            <person name="Sugano A."/>
            <person name="Kohara Y."/>
            <person name="Fujiyama A."/>
            <person name="Anterola A."/>
            <person name="Aoki S."/>
            <person name="Ashton N."/>
            <person name="Barbazuk W.B."/>
            <person name="Barker E."/>
            <person name="Bennetzen J."/>
            <person name="Bezanilla M."/>
            <person name="Blankenship R."/>
            <person name="Cho S.H."/>
            <person name="Dutcher S."/>
            <person name="Estelle M."/>
            <person name="Fawcett J.A."/>
            <person name="Gundlach H."/>
            <person name="Hanada K."/>
            <person name="Heyl A."/>
            <person name="Hicks K.A."/>
            <person name="Hugh J."/>
            <person name="Lohr M."/>
            <person name="Mayer K."/>
            <person name="Melkozernov A."/>
            <person name="Murata T."/>
            <person name="Nelson D."/>
            <person name="Pils B."/>
            <person name="Prigge M."/>
            <person name="Reiss B."/>
            <person name="Renner T."/>
            <person name="Rombauts S."/>
            <person name="Rushton P."/>
            <person name="Sanderfoot A."/>
            <person name="Schween G."/>
            <person name="Shiu S.-H."/>
            <person name="Stueber K."/>
            <person name="Theodoulou F.L."/>
            <person name="Tu H."/>
            <person name="Van de Peer Y."/>
            <person name="Verrier P.J."/>
            <person name="Waters E."/>
            <person name="Wood A."/>
            <person name="Yang L."/>
            <person name="Cove D."/>
            <person name="Cuming A."/>
            <person name="Hasebe M."/>
            <person name="Lucas S."/>
            <person name="Mishler D.B."/>
            <person name="Reski R."/>
            <person name="Grigoriev I."/>
            <person name="Quatrano R.S."/>
            <person name="Boore J.L."/>
        </authorList>
    </citation>
    <scope>NUCLEOTIDE SEQUENCE [LARGE SCALE GENOMIC DNA]</scope>
    <source>
        <strain evidence="4 5">cv. Gransden 2004</strain>
    </source>
</reference>
<evidence type="ECO:0000313" key="4">
    <source>
        <dbReference type="EnsemblPlants" id="Pp3c22_14550V3.1"/>
    </source>
</evidence>
<dbReference type="CDD" id="cd22157">
    <property type="entry name" value="F-box_AtFBW1-like"/>
    <property type="match status" value="1"/>
</dbReference>
<evidence type="ECO:0000259" key="2">
    <source>
        <dbReference type="PROSITE" id="PS50181"/>
    </source>
</evidence>
<feature type="compositionally biased region" description="Basic and acidic residues" evidence="1">
    <location>
        <begin position="94"/>
        <end position="129"/>
    </location>
</feature>
<dbReference type="GO" id="GO:0004842">
    <property type="term" value="F:ubiquitin-protein transferase activity"/>
    <property type="evidence" value="ECO:0000318"/>
    <property type="project" value="GO_Central"/>
</dbReference>
<sequence length="551" mass="62197">MELHDLRKFSLLAKPKPQSDKVYMTCAGLDSNGICKAVSWLNKFVSKCSDRQGNYTDRQNVQQDKADVTMDPKYETERFTAAESMKSLSLGDEAAEHSTIEGHDDEMREHSKSDEHRQKETSERARDTDAAAALHETNSENTITSLTMLAPPARASIQQIVLRGKALLKVNEAPAKDLIENIWSRLPEEVMDLVLAWLPLSAFFRMRCVCKKWNHIISSPNFLNTYSRVPFRTAFFLHLIKLNGVLTAACHDPTNNRWQRLPLDSIPVNAYIHGGAGGLFCCQRVVNSFLVLSVCNPLTKKWRDLPPMPNLNASTCFVKMIANPRNNTYKIVRVGQLQPLPTVRNNGARIELCTEVYESATDSWGTVEHTPTDLRFIQGSSICDGAVQCRTSTTRRMIAFDTARKRWIEVFARNLGPILDSKLVDCDGLPHLVTRAWKGGQMESIDVWRQKPRFASSSGNGAVDPFSDVEWEEVDRMPPSLFRQWCSIAGPFYHVGVGCYIYSTCLARNDTKLVTYNLLTKKWQLVEGFPVSHINTFLGGYEFRPRLDAAV</sequence>
<dbReference type="PANTHER" id="PTHR31672">
    <property type="entry name" value="BNACNNG10540D PROTEIN"/>
    <property type="match status" value="1"/>
</dbReference>
<accession>A0A2K1INI0</accession>
<dbReference type="InterPro" id="IPR015915">
    <property type="entry name" value="Kelch-typ_b-propeller"/>
</dbReference>
<dbReference type="Proteomes" id="UP000006727">
    <property type="component" value="Chromosome 22"/>
</dbReference>
<dbReference type="FunFam" id="1.20.1280.50:FF:000040">
    <property type="entry name" value="protein UNUSUAL FLORAL ORGANS"/>
    <property type="match status" value="1"/>
</dbReference>